<dbReference type="AlphaFoldDB" id="A0A7J6ELC4"/>
<evidence type="ECO:0000256" key="1">
    <source>
        <dbReference type="SAM" id="SignalP"/>
    </source>
</evidence>
<comment type="caution">
    <text evidence="2">The sequence shown here is derived from an EMBL/GenBank/DDBJ whole genome shotgun (WGS) entry which is preliminary data.</text>
</comment>
<evidence type="ECO:0000313" key="2">
    <source>
        <dbReference type="EMBL" id="KAF4359086.1"/>
    </source>
</evidence>
<reference evidence="2 3" key="1">
    <citation type="journal article" date="2020" name="bioRxiv">
        <title>Sequence and annotation of 42 cannabis genomes reveals extensive copy number variation in cannabinoid synthesis and pathogen resistance genes.</title>
        <authorList>
            <person name="Mckernan K.J."/>
            <person name="Helbert Y."/>
            <person name="Kane L.T."/>
            <person name="Ebling H."/>
            <person name="Zhang L."/>
            <person name="Liu B."/>
            <person name="Eaton Z."/>
            <person name="Mclaughlin S."/>
            <person name="Kingan S."/>
            <person name="Baybayan P."/>
            <person name="Concepcion G."/>
            <person name="Jordan M."/>
            <person name="Riva A."/>
            <person name="Barbazuk W."/>
            <person name="Harkins T."/>
        </authorList>
    </citation>
    <scope>NUCLEOTIDE SEQUENCE [LARGE SCALE GENOMIC DNA]</scope>
    <source>
        <strain evidence="3">cv. Jamaican Lion 4</strain>
        <tissue evidence="2">Leaf</tissue>
    </source>
</reference>
<name>A0A7J6ELC4_CANSA</name>
<feature type="signal peptide" evidence="1">
    <location>
        <begin position="1"/>
        <end position="15"/>
    </location>
</feature>
<sequence length="77" mass="8684">MPTLLLCGLWETIFAMLGGFDLYLGISPVDKYKDDFVAIISNRVREDILGKDSGTTGKQVISVESDYDEEMSFTKIW</sequence>
<dbReference type="EMBL" id="JAATIP010000218">
    <property type="protein sequence ID" value="KAF4359086.1"/>
    <property type="molecule type" value="Genomic_DNA"/>
</dbReference>
<evidence type="ECO:0000313" key="3">
    <source>
        <dbReference type="Proteomes" id="UP000525078"/>
    </source>
</evidence>
<protein>
    <submittedName>
        <fullName evidence="2">Uncharacterized protein</fullName>
    </submittedName>
</protein>
<accession>A0A7J6ELC4</accession>
<gene>
    <name evidence="2" type="ORF">F8388_005195</name>
</gene>
<feature type="chain" id="PRO_5029449194" evidence="1">
    <location>
        <begin position="16"/>
        <end position="77"/>
    </location>
</feature>
<proteinExistence type="predicted"/>
<organism evidence="2 3">
    <name type="scientific">Cannabis sativa</name>
    <name type="common">Hemp</name>
    <name type="synonym">Marijuana</name>
    <dbReference type="NCBI Taxonomy" id="3483"/>
    <lineage>
        <taxon>Eukaryota</taxon>
        <taxon>Viridiplantae</taxon>
        <taxon>Streptophyta</taxon>
        <taxon>Embryophyta</taxon>
        <taxon>Tracheophyta</taxon>
        <taxon>Spermatophyta</taxon>
        <taxon>Magnoliopsida</taxon>
        <taxon>eudicotyledons</taxon>
        <taxon>Gunneridae</taxon>
        <taxon>Pentapetalae</taxon>
        <taxon>rosids</taxon>
        <taxon>fabids</taxon>
        <taxon>Rosales</taxon>
        <taxon>Cannabaceae</taxon>
        <taxon>Cannabis</taxon>
    </lineage>
</organism>
<keyword evidence="1" id="KW-0732">Signal</keyword>
<dbReference type="Proteomes" id="UP000525078">
    <property type="component" value="Unassembled WGS sequence"/>
</dbReference>